<comment type="function">
    <text evidence="13">ADP:ATP antiporter that mediates import of ADP into the mitochondrial matrix for ATP synthesis, and export of ATP out to fuel the cell. Cycles between the cytoplasmic-open state (c-state) and the matrix-open state (m-state): operates by the alternating access mechanism with a single substrate-binding site intermittently exposed to either the cytosolic (c-state) or matrix (m-state) side of the inner mitochondrial membrane.</text>
</comment>
<feature type="repeat" description="Solcar" evidence="14">
    <location>
        <begin position="128"/>
        <end position="221"/>
    </location>
</feature>
<dbReference type="VEuPathDB" id="ToxoDB:TGME49_300360"/>
<keyword evidence="9" id="KW-1133">Transmembrane helix</keyword>
<feature type="repeat" description="Solcar" evidence="14">
    <location>
        <begin position="20"/>
        <end position="116"/>
    </location>
</feature>
<dbReference type="GO" id="GO:0005743">
    <property type="term" value="C:mitochondrial inner membrane"/>
    <property type="evidence" value="ECO:0007669"/>
    <property type="project" value="UniProtKB-SubCell"/>
</dbReference>
<evidence type="ECO:0000256" key="3">
    <source>
        <dbReference type="ARBA" id="ARBA00011245"/>
    </source>
</evidence>
<dbReference type="Gene3D" id="1.50.40.10">
    <property type="entry name" value="Mitochondrial carrier domain"/>
    <property type="match status" value="1"/>
</dbReference>
<comment type="similarity">
    <text evidence="2 15">Belongs to the mitochondrial carrier (TC 2.A.29) family.</text>
</comment>
<dbReference type="PRINTS" id="PR00927">
    <property type="entry name" value="ADPTRNSLCASE"/>
</dbReference>
<comment type="caution">
    <text evidence="17">The sequence shown here is derived from an EMBL/GenBank/DDBJ whole genome shotgun (WGS) entry which is preliminary data.</text>
</comment>
<evidence type="ECO:0000256" key="8">
    <source>
        <dbReference type="ARBA" id="ARBA00022792"/>
    </source>
</evidence>
<evidence type="ECO:0000256" key="2">
    <source>
        <dbReference type="ARBA" id="ARBA00006375"/>
    </source>
</evidence>
<comment type="function">
    <text evidence="16">Catalyzes the exchange of ADP and ATP across the membrane.</text>
</comment>
<dbReference type="AlphaFoldDB" id="A0A7J6JSI0"/>
<comment type="catalytic activity">
    <reaction evidence="12">
        <text>ADP(in) + ATP(out) = ADP(out) + ATP(in)</text>
        <dbReference type="Rhea" id="RHEA:34999"/>
        <dbReference type="ChEBI" id="CHEBI:30616"/>
        <dbReference type="ChEBI" id="CHEBI:456216"/>
    </reaction>
    <physiologicalReaction direction="left-to-right" evidence="12">
        <dbReference type="Rhea" id="RHEA:35000"/>
    </physiologicalReaction>
</comment>
<evidence type="ECO:0000313" key="18">
    <source>
        <dbReference type="Proteomes" id="UP000557509"/>
    </source>
</evidence>
<dbReference type="SUPFAM" id="SSF103506">
    <property type="entry name" value="Mitochondrial carrier"/>
    <property type="match status" value="1"/>
</dbReference>
<proteinExistence type="inferred from homology"/>
<evidence type="ECO:0000256" key="9">
    <source>
        <dbReference type="ARBA" id="ARBA00022989"/>
    </source>
</evidence>
<dbReference type="InterPro" id="IPR002067">
    <property type="entry name" value="MCP"/>
</dbReference>
<dbReference type="EMBL" id="JAAUHK010000197">
    <property type="protein sequence ID" value="KAF4638093.1"/>
    <property type="molecule type" value="Genomic_DNA"/>
</dbReference>
<keyword evidence="11 14" id="KW-0472">Membrane</keyword>
<reference evidence="17 18" key="1">
    <citation type="submission" date="2020-03" db="EMBL/GenBank/DDBJ databases">
        <title>Genome sequence of Toxoplasma gondii RH-88 strain.</title>
        <authorList>
            <person name="Lorenzi H.A."/>
            <person name="Venepally P."/>
            <person name="Rozenberg A."/>
            <person name="Sibley D."/>
        </authorList>
    </citation>
    <scope>NUCLEOTIDE SEQUENCE [LARGE SCALE GENOMIC DNA]</scope>
    <source>
        <strain evidence="17 18">RH-88</strain>
    </source>
</reference>
<feature type="repeat" description="Solcar" evidence="14">
    <location>
        <begin position="230"/>
        <end position="317"/>
    </location>
</feature>
<evidence type="ECO:0000256" key="16">
    <source>
        <dbReference type="RuleBase" id="RU368008"/>
    </source>
</evidence>
<evidence type="ECO:0000256" key="6">
    <source>
        <dbReference type="ARBA" id="ARBA00022692"/>
    </source>
</evidence>
<name>A0A7J6JSI0_TOXGO</name>
<comment type="subcellular location">
    <subcellularLocation>
        <location evidence="16">Membrane</location>
        <topology evidence="16">Multi-pass membrane protein</topology>
    </subcellularLocation>
    <subcellularLocation>
        <location evidence="1">Mitochondrion inner membrane</location>
        <topology evidence="1">Multi-pass membrane protein</topology>
    </subcellularLocation>
</comment>
<sequence>MACPSSSSPPQTTDFKALSASFLRDFLMGGLAGGISKTFVAPVERVKLLLQLQDASTQIGHQEGQIKKYEGLKDCFVRVHREQGLYSFWRGNWANVVRYFPTQALNFACKEKYQKLFVRHDPKQDFWKFFAETLASGGAAGATSLSFVYPLDFARTRLGADVGKVQAERQFTGLNDCIRKIYQELNFAKRGGARSHNAPRTNLFMPQDGVSFRLSLAFRAMLPSDKKVNHPVMRNFAIGLGVETAAGVIAYPLDTVRRRMMMQALRSDTLYRNTWDCAGRIAREEGVAAYYKGCASNIVRGVGGAIVLVLYDEMKRFVAS</sequence>
<evidence type="ECO:0000256" key="12">
    <source>
        <dbReference type="ARBA" id="ARBA00024143"/>
    </source>
</evidence>
<dbReference type="GO" id="GO:0140021">
    <property type="term" value="P:mitochondrial ADP transmembrane transport"/>
    <property type="evidence" value="ECO:0007669"/>
    <property type="project" value="InterPro"/>
</dbReference>
<dbReference type="InterPro" id="IPR018108">
    <property type="entry name" value="MCP_transmembrane"/>
</dbReference>
<evidence type="ECO:0000256" key="5">
    <source>
        <dbReference type="ARBA" id="ARBA00022449"/>
    </source>
</evidence>
<evidence type="ECO:0000256" key="7">
    <source>
        <dbReference type="ARBA" id="ARBA00022737"/>
    </source>
</evidence>
<evidence type="ECO:0000256" key="4">
    <source>
        <dbReference type="ARBA" id="ARBA00022448"/>
    </source>
</evidence>
<evidence type="ECO:0000256" key="15">
    <source>
        <dbReference type="RuleBase" id="RU000488"/>
    </source>
</evidence>
<keyword evidence="7" id="KW-0677">Repeat</keyword>
<dbReference type="InterPro" id="IPR002113">
    <property type="entry name" value="ADT_euk_type"/>
</dbReference>
<dbReference type="InterPro" id="IPR023395">
    <property type="entry name" value="MCP_dom_sf"/>
</dbReference>
<evidence type="ECO:0000256" key="11">
    <source>
        <dbReference type="ARBA" id="ARBA00023136"/>
    </source>
</evidence>
<dbReference type="PRINTS" id="PR00926">
    <property type="entry name" value="MITOCARRIER"/>
</dbReference>
<evidence type="ECO:0000256" key="14">
    <source>
        <dbReference type="PROSITE-ProRule" id="PRU00282"/>
    </source>
</evidence>
<keyword evidence="4 15" id="KW-0813">Transport</keyword>
<organism evidence="17 18">
    <name type="scientific">Toxoplasma gondii</name>
    <dbReference type="NCBI Taxonomy" id="5811"/>
    <lineage>
        <taxon>Eukaryota</taxon>
        <taxon>Sar</taxon>
        <taxon>Alveolata</taxon>
        <taxon>Apicomplexa</taxon>
        <taxon>Conoidasida</taxon>
        <taxon>Coccidia</taxon>
        <taxon>Eucoccidiorida</taxon>
        <taxon>Eimeriorina</taxon>
        <taxon>Sarcocystidae</taxon>
        <taxon>Toxoplasma</taxon>
    </lineage>
</organism>
<keyword evidence="6 14" id="KW-0812">Transmembrane</keyword>
<dbReference type="GO" id="GO:0005471">
    <property type="term" value="F:ATP:ADP antiporter activity"/>
    <property type="evidence" value="ECO:0007669"/>
    <property type="project" value="UniProtKB-UniRule"/>
</dbReference>
<accession>A0A7J6JSI0</accession>
<gene>
    <name evidence="17" type="ORF">TGRH88_057020</name>
</gene>
<dbReference type="Proteomes" id="UP000557509">
    <property type="component" value="Unassembled WGS sequence"/>
</dbReference>
<protein>
    <recommendedName>
        <fullName evidence="16">ADP/ATP translocase</fullName>
    </recommendedName>
    <alternativeName>
        <fullName evidence="16">ADP,ATP carrier protein</fullName>
    </alternativeName>
</protein>
<comment type="subunit">
    <text evidence="3 16">Monomer.</text>
</comment>
<keyword evidence="18" id="KW-1185">Reference proteome</keyword>
<evidence type="ECO:0000256" key="10">
    <source>
        <dbReference type="ARBA" id="ARBA00023128"/>
    </source>
</evidence>
<keyword evidence="5" id="KW-0050">Antiport</keyword>
<dbReference type="GO" id="GO:1990544">
    <property type="term" value="P:mitochondrial ATP transmembrane transport"/>
    <property type="evidence" value="ECO:0007669"/>
    <property type="project" value="InterPro"/>
</dbReference>
<evidence type="ECO:0000313" key="17">
    <source>
        <dbReference type="EMBL" id="KAF4638093.1"/>
    </source>
</evidence>
<evidence type="ECO:0000256" key="1">
    <source>
        <dbReference type="ARBA" id="ARBA00004448"/>
    </source>
</evidence>
<keyword evidence="10" id="KW-0496">Mitochondrion</keyword>
<evidence type="ECO:0000256" key="13">
    <source>
        <dbReference type="ARBA" id="ARBA00045250"/>
    </source>
</evidence>
<dbReference type="PANTHER" id="PTHR45635">
    <property type="entry name" value="ADP,ATP CARRIER PROTEIN 1-RELATED-RELATED"/>
    <property type="match status" value="1"/>
</dbReference>
<dbReference type="Pfam" id="PF00153">
    <property type="entry name" value="Mito_carr"/>
    <property type="match status" value="3"/>
</dbReference>
<dbReference type="PANTHER" id="PTHR45635:SF14">
    <property type="entry name" value="ADP_ATP TRANSLOCASE"/>
    <property type="match status" value="1"/>
</dbReference>
<dbReference type="PROSITE" id="PS50920">
    <property type="entry name" value="SOLCAR"/>
    <property type="match status" value="3"/>
</dbReference>
<keyword evidence="8" id="KW-0999">Mitochondrion inner membrane</keyword>